<sequence>MTFNLRSCHGSRRLLAEVMKEYPSSITAIEHLRRTRIPNAGSFDLSHPGTDVNSVIAAIMALCECLDRPRISVAIGNIEKYWGSVLRPWVAFLLGQICRGDPSSPEGVDAFEDLLAATPPIVAIGLGHIHPDSTYVPDSAISALIFQIWLRAVERHHISWGPWSALMAYMTESWPEVASSLGYTHNSNLGGTFIRHLNYLTQVITTLPTSFLGNIANFLCVISFRGNVQDSSLGCHSFRRTIIPALVRIISGLVRKRKSLRHASGGSYEREAARRVVSLATRLLILFVADPLSVVAVLDAGILKAIIKAHKCFFVASDDGDLTTSCVTLFCHILDNISIFLIWPSVLRHFPKSGEGKPALEMELRTKNELVWEAWERASAKAHELRDFRKDLKKKVSSLCSYNQVSLLSLIA</sequence>
<accession>A0ABR3FTF6</accession>
<comment type="caution">
    <text evidence="1">The sequence shown here is derived from an EMBL/GenBank/DDBJ whole genome shotgun (WGS) entry which is preliminary data.</text>
</comment>
<evidence type="ECO:0000313" key="1">
    <source>
        <dbReference type="EMBL" id="KAL0578661.1"/>
    </source>
</evidence>
<name>A0ABR3FTF6_9AGAR</name>
<evidence type="ECO:0000313" key="2">
    <source>
        <dbReference type="Proteomes" id="UP001465976"/>
    </source>
</evidence>
<protein>
    <submittedName>
        <fullName evidence="1">Uncharacterized protein</fullName>
    </submittedName>
</protein>
<proteinExistence type="predicted"/>
<reference evidence="1 2" key="1">
    <citation type="submission" date="2024-02" db="EMBL/GenBank/DDBJ databases">
        <title>A draft genome for the cacao thread blight pathogen Marasmius crinis-equi.</title>
        <authorList>
            <person name="Cohen S.P."/>
            <person name="Baruah I.K."/>
            <person name="Amoako-Attah I."/>
            <person name="Bukari Y."/>
            <person name="Meinhardt L.W."/>
            <person name="Bailey B.A."/>
        </authorList>
    </citation>
    <scope>NUCLEOTIDE SEQUENCE [LARGE SCALE GENOMIC DNA]</scope>
    <source>
        <strain evidence="1 2">GH-76</strain>
    </source>
</reference>
<keyword evidence="2" id="KW-1185">Reference proteome</keyword>
<dbReference type="Proteomes" id="UP001465976">
    <property type="component" value="Unassembled WGS sequence"/>
</dbReference>
<organism evidence="1 2">
    <name type="scientific">Marasmius crinis-equi</name>
    <dbReference type="NCBI Taxonomy" id="585013"/>
    <lineage>
        <taxon>Eukaryota</taxon>
        <taxon>Fungi</taxon>
        <taxon>Dikarya</taxon>
        <taxon>Basidiomycota</taxon>
        <taxon>Agaricomycotina</taxon>
        <taxon>Agaricomycetes</taxon>
        <taxon>Agaricomycetidae</taxon>
        <taxon>Agaricales</taxon>
        <taxon>Marasmiineae</taxon>
        <taxon>Marasmiaceae</taxon>
        <taxon>Marasmius</taxon>
    </lineage>
</organism>
<gene>
    <name evidence="1" type="ORF">V5O48_003327</name>
</gene>
<dbReference type="EMBL" id="JBAHYK010000089">
    <property type="protein sequence ID" value="KAL0578661.1"/>
    <property type="molecule type" value="Genomic_DNA"/>
</dbReference>